<sequence>MSTSLEKANIRRMKKYLSLFTAKVPLATLTGTVLTALVQSSTAITVITVGLVNSGMLKLTQAVGIIYGANIGTTITAQLMSFKLTNGAFVIIVLGILIAFFSKRKSLANMGWALTGLGIMFAGLNILNSGVPYIKENQNIYELFRIYGQNPIIGLLIGMVTTMLVQSSSATVGLTIVLFNAGLIGFESALGLTLGDNIGTCITAQLSSIGASIWAKRTAWAHTLYNVIGVIIAFILLAPFASMVQAITYGIGQDKTRLIANAHTIFNILSAVIFLPLTKYYVKFLEWLIRENK</sequence>
<accession>W4V764</accession>
<comment type="subcellular location">
    <subcellularLocation>
        <location evidence="1">Cell membrane</location>
        <topology evidence="1">Multi-pass membrane protein</topology>
    </subcellularLocation>
</comment>
<keyword evidence="8" id="KW-1185">Reference proteome</keyword>
<feature type="transmembrane region" description="Helical" evidence="6">
    <location>
        <begin position="84"/>
        <end position="101"/>
    </location>
</feature>
<dbReference type="Pfam" id="PF02690">
    <property type="entry name" value="Na_Pi_cotrans"/>
    <property type="match status" value="2"/>
</dbReference>
<feature type="transmembrane region" description="Helical" evidence="6">
    <location>
        <begin position="227"/>
        <end position="252"/>
    </location>
</feature>
<evidence type="ECO:0000256" key="6">
    <source>
        <dbReference type="SAM" id="Phobius"/>
    </source>
</evidence>
<dbReference type="PANTHER" id="PTHR10010">
    <property type="entry name" value="SOLUTE CARRIER FAMILY 34 SODIUM PHOSPHATE , MEMBER 2-RELATED"/>
    <property type="match status" value="1"/>
</dbReference>
<dbReference type="EMBL" id="BAVR01000021">
    <property type="protein sequence ID" value="GAE88579.1"/>
    <property type="molecule type" value="Genomic_DNA"/>
</dbReference>
<dbReference type="Proteomes" id="UP000019109">
    <property type="component" value="Unassembled WGS sequence"/>
</dbReference>
<evidence type="ECO:0000313" key="7">
    <source>
        <dbReference type="EMBL" id="GAE88579.1"/>
    </source>
</evidence>
<dbReference type="PANTHER" id="PTHR10010:SF46">
    <property type="entry name" value="SODIUM-DEPENDENT PHOSPHATE TRANSPORT PROTEIN 2B"/>
    <property type="match status" value="1"/>
</dbReference>
<dbReference type="AlphaFoldDB" id="W4V764"/>
<keyword evidence="2" id="KW-1003">Cell membrane</keyword>
<gene>
    <name evidence="7" type="ORF">JCM21531_2032</name>
</gene>
<feature type="transmembrane region" description="Helical" evidence="6">
    <location>
        <begin position="258"/>
        <end position="282"/>
    </location>
</feature>
<name>W4V764_9FIRM</name>
<evidence type="ECO:0000256" key="5">
    <source>
        <dbReference type="ARBA" id="ARBA00023136"/>
    </source>
</evidence>
<dbReference type="NCBIfam" id="TIGR00704">
    <property type="entry name" value="NaPi_cotrn_rel"/>
    <property type="match status" value="1"/>
</dbReference>
<feature type="transmembrane region" description="Helical" evidence="6">
    <location>
        <begin position="172"/>
        <end position="191"/>
    </location>
</feature>
<keyword evidence="3 6" id="KW-0812">Transmembrane</keyword>
<reference evidence="7" key="1">
    <citation type="journal article" date="2014" name="Genome Announc.">
        <title>Draft Genome Sequence of Clostridium straminisolvens Strain JCM 21531T, Isolated from a Cellulose-Degrading Bacterial Community.</title>
        <authorList>
            <person name="Yuki M."/>
            <person name="Oshima K."/>
            <person name="Suda W."/>
            <person name="Sakamoto M."/>
            <person name="Kitamura K."/>
            <person name="Iida T."/>
            <person name="Hattori M."/>
            <person name="Ohkuma M."/>
        </authorList>
    </citation>
    <scope>NUCLEOTIDE SEQUENCE [LARGE SCALE GENOMIC DNA]</scope>
    <source>
        <strain evidence="7">JCM 21531</strain>
    </source>
</reference>
<dbReference type="NCBIfam" id="NF037997">
    <property type="entry name" value="Na_Pi_symport"/>
    <property type="match status" value="1"/>
</dbReference>
<keyword evidence="5 6" id="KW-0472">Membrane</keyword>
<evidence type="ECO:0000313" key="8">
    <source>
        <dbReference type="Proteomes" id="UP000019109"/>
    </source>
</evidence>
<feature type="transmembrane region" description="Helical" evidence="6">
    <location>
        <begin position="113"/>
        <end position="134"/>
    </location>
</feature>
<evidence type="ECO:0000256" key="4">
    <source>
        <dbReference type="ARBA" id="ARBA00022989"/>
    </source>
</evidence>
<keyword evidence="4 6" id="KW-1133">Transmembrane helix</keyword>
<proteinExistence type="predicted"/>
<dbReference type="GO" id="GO:0005436">
    <property type="term" value="F:sodium:phosphate symporter activity"/>
    <property type="evidence" value="ECO:0007669"/>
    <property type="project" value="InterPro"/>
</dbReference>
<organism evidence="7 8">
    <name type="scientific">Acetivibrio straminisolvens JCM 21531</name>
    <dbReference type="NCBI Taxonomy" id="1294263"/>
    <lineage>
        <taxon>Bacteria</taxon>
        <taxon>Bacillati</taxon>
        <taxon>Bacillota</taxon>
        <taxon>Clostridia</taxon>
        <taxon>Eubacteriales</taxon>
        <taxon>Oscillospiraceae</taxon>
        <taxon>Acetivibrio</taxon>
    </lineage>
</organism>
<dbReference type="GO" id="GO:0005886">
    <property type="term" value="C:plasma membrane"/>
    <property type="evidence" value="ECO:0007669"/>
    <property type="project" value="UniProtKB-SubCell"/>
</dbReference>
<dbReference type="InterPro" id="IPR004633">
    <property type="entry name" value="NaPi_cotrn-rel/YqeW-like"/>
</dbReference>
<dbReference type="STRING" id="1294263.JCM21531_2032"/>
<dbReference type="InterPro" id="IPR003841">
    <property type="entry name" value="Na/Pi_transpt"/>
</dbReference>
<comment type="caution">
    <text evidence="7">The sequence shown here is derived from an EMBL/GenBank/DDBJ whole genome shotgun (WGS) entry which is preliminary data.</text>
</comment>
<feature type="transmembrane region" description="Helical" evidence="6">
    <location>
        <begin position="146"/>
        <end position="165"/>
    </location>
</feature>
<evidence type="ECO:0000256" key="3">
    <source>
        <dbReference type="ARBA" id="ARBA00022692"/>
    </source>
</evidence>
<evidence type="ECO:0000256" key="1">
    <source>
        <dbReference type="ARBA" id="ARBA00004651"/>
    </source>
</evidence>
<dbReference type="GO" id="GO:0044341">
    <property type="term" value="P:sodium-dependent phosphate transport"/>
    <property type="evidence" value="ECO:0007669"/>
    <property type="project" value="InterPro"/>
</dbReference>
<protein>
    <submittedName>
        <fullName evidence="7">Sodium-dependent phosphate transporter</fullName>
    </submittedName>
</protein>
<evidence type="ECO:0000256" key="2">
    <source>
        <dbReference type="ARBA" id="ARBA00022475"/>
    </source>
</evidence>